<keyword evidence="6 8" id="KW-0378">Hydrolase</keyword>
<reference evidence="12 13" key="1">
    <citation type="journal article" date="2013" name="Biodegradation">
        <title>Quantitative proteomic analysis of ibuprofen-degrading Patulibacter sp. strain I11.</title>
        <authorList>
            <person name="Almeida B."/>
            <person name="Kjeldal H."/>
            <person name="Lolas I."/>
            <person name="Knudsen A.D."/>
            <person name="Carvalho G."/>
            <person name="Nielsen K.L."/>
            <person name="Barreto Crespo M.T."/>
            <person name="Stensballe A."/>
            <person name="Nielsen J.L."/>
        </authorList>
    </citation>
    <scope>NUCLEOTIDE SEQUENCE [LARGE SCALE GENOMIC DNA]</scope>
    <source>
        <strain evidence="12 13">I11</strain>
    </source>
</reference>
<dbReference type="PATRIC" id="fig|1097667.3.peg.1941"/>
<evidence type="ECO:0000256" key="10">
    <source>
        <dbReference type="SAM" id="MobiDB-lite"/>
    </source>
</evidence>
<keyword evidence="8" id="KW-1133">Transmembrane helix</keyword>
<dbReference type="PANTHER" id="PTHR43390">
    <property type="entry name" value="SIGNAL PEPTIDASE I"/>
    <property type="match status" value="1"/>
</dbReference>
<organism evidence="12 13">
    <name type="scientific">Patulibacter medicamentivorans</name>
    <dbReference type="NCBI Taxonomy" id="1097667"/>
    <lineage>
        <taxon>Bacteria</taxon>
        <taxon>Bacillati</taxon>
        <taxon>Actinomycetota</taxon>
        <taxon>Thermoleophilia</taxon>
        <taxon>Solirubrobacterales</taxon>
        <taxon>Patulibacteraceae</taxon>
        <taxon>Patulibacter</taxon>
    </lineage>
</organism>
<keyword evidence="8" id="KW-0472">Membrane</keyword>
<dbReference type="GO" id="GO:0004252">
    <property type="term" value="F:serine-type endopeptidase activity"/>
    <property type="evidence" value="ECO:0007669"/>
    <property type="project" value="InterPro"/>
</dbReference>
<dbReference type="CDD" id="cd06530">
    <property type="entry name" value="S26_SPase_I"/>
    <property type="match status" value="1"/>
</dbReference>
<comment type="similarity">
    <text evidence="3 9">Belongs to the peptidase S26 family.</text>
</comment>
<dbReference type="GO" id="GO:0009003">
    <property type="term" value="F:signal peptidase activity"/>
    <property type="evidence" value="ECO:0007669"/>
    <property type="project" value="UniProtKB-EC"/>
</dbReference>
<dbReference type="PROSITE" id="PS00760">
    <property type="entry name" value="SPASE_I_2"/>
    <property type="match status" value="1"/>
</dbReference>
<dbReference type="PRINTS" id="PR00727">
    <property type="entry name" value="LEADERPTASE"/>
</dbReference>
<dbReference type="PROSITE" id="PS00501">
    <property type="entry name" value="SPASE_I_1"/>
    <property type="match status" value="1"/>
</dbReference>
<dbReference type="PROSITE" id="PS00761">
    <property type="entry name" value="SPASE_I_3"/>
    <property type="match status" value="1"/>
</dbReference>
<evidence type="ECO:0000256" key="3">
    <source>
        <dbReference type="ARBA" id="ARBA00009370"/>
    </source>
</evidence>
<feature type="domain" description="Peptidase S26" evidence="11">
    <location>
        <begin position="38"/>
        <end position="238"/>
    </location>
</feature>
<sequence>MGGTGGETLEQDARPQVAARAGDRVTSSKKKRRINPIVELVGLVAIALLLALGIQAFIVKPYQIPSGSMIPTLTEGQRVLVNRISTRLGSDPKVGDVLVFHPPKGAEPSKSGYRGSSDSEGLCGVRGNIESGEPCPQSIGGEWGDENYIKRVVGAPGDTIAIRNGRVIRNGKATREPFISSTCDGEGTGTACQLPKTITVPKGSYYMMGDNRGESNDSRYWGPVPRDWIVGEAFATYWPPGKIGGL</sequence>
<dbReference type="MEROPS" id="S26.025"/>
<evidence type="ECO:0000256" key="5">
    <source>
        <dbReference type="ARBA" id="ARBA00022670"/>
    </source>
</evidence>
<dbReference type="InterPro" id="IPR000223">
    <property type="entry name" value="Pept_S26A_signal_pept_1"/>
</dbReference>
<feature type="region of interest" description="Disordered" evidence="10">
    <location>
        <begin position="1"/>
        <end position="28"/>
    </location>
</feature>
<evidence type="ECO:0000256" key="6">
    <source>
        <dbReference type="ARBA" id="ARBA00022801"/>
    </source>
</evidence>
<dbReference type="InterPro" id="IPR019756">
    <property type="entry name" value="Pept_S26A_signal_pept_1_Ser-AS"/>
</dbReference>
<dbReference type="Gene3D" id="2.10.109.10">
    <property type="entry name" value="Umud Fragment, subunit A"/>
    <property type="match status" value="1"/>
</dbReference>
<comment type="caution">
    <text evidence="12">The sequence shown here is derived from an EMBL/GenBank/DDBJ whole genome shotgun (WGS) entry which is preliminary data.</text>
</comment>
<dbReference type="Pfam" id="PF10502">
    <property type="entry name" value="Peptidase_S26"/>
    <property type="match status" value="1"/>
</dbReference>
<dbReference type="GO" id="GO:0005886">
    <property type="term" value="C:plasma membrane"/>
    <property type="evidence" value="ECO:0007669"/>
    <property type="project" value="UniProtKB-SubCell"/>
</dbReference>
<dbReference type="InterPro" id="IPR019758">
    <property type="entry name" value="Pept_S26A_signal_pept_1_CS"/>
</dbReference>
<name>H0E568_9ACTN</name>
<dbReference type="InterPro" id="IPR019757">
    <property type="entry name" value="Pept_S26A_signal_pept_1_Lys-AS"/>
</dbReference>
<evidence type="ECO:0000256" key="9">
    <source>
        <dbReference type="RuleBase" id="RU362042"/>
    </source>
</evidence>
<evidence type="ECO:0000259" key="11">
    <source>
        <dbReference type="Pfam" id="PF10502"/>
    </source>
</evidence>
<evidence type="ECO:0000313" key="13">
    <source>
        <dbReference type="Proteomes" id="UP000005143"/>
    </source>
</evidence>
<keyword evidence="8" id="KW-0812">Transmembrane</keyword>
<proteinExistence type="inferred from homology"/>
<feature type="active site" evidence="7">
    <location>
        <position position="150"/>
    </location>
</feature>
<dbReference type="EMBL" id="AGUD01000141">
    <property type="protein sequence ID" value="EHN11168.1"/>
    <property type="molecule type" value="Genomic_DNA"/>
</dbReference>
<evidence type="ECO:0000313" key="12">
    <source>
        <dbReference type="EMBL" id="EHN11168.1"/>
    </source>
</evidence>
<accession>H0E568</accession>
<dbReference type="Proteomes" id="UP000005143">
    <property type="component" value="Unassembled WGS sequence"/>
</dbReference>
<dbReference type="EC" id="3.4.21.89" evidence="4 8"/>
<dbReference type="NCBIfam" id="TIGR02227">
    <property type="entry name" value="sigpep_I_bact"/>
    <property type="match status" value="1"/>
</dbReference>
<dbReference type="InterPro" id="IPR036286">
    <property type="entry name" value="LexA/Signal_pep-like_sf"/>
</dbReference>
<evidence type="ECO:0000256" key="4">
    <source>
        <dbReference type="ARBA" id="ARBA00013208"/>
    </source>
</evidence>
<dbReference type="InterPro" id="IPR019533">
    <property type="entry name" value="Peptidase_S26"/>
</dbReference>
<keyword evidence="5 8" id="KW-0645">Protease</keyword>
<dbReference type="PANTHER" id="PTHR43390:SF1">
    <property type="entry name" value="CHLOROPLAST PROCESSING PEPTIDASE"/>
    <property type="match status" value="1"/>
</dbReference>
<feature type="transmembrane region" description="Helical" evidence="8">
    <location>
        <begin position="37"/>
        <end position="58"/>
    </location>
</feature>
<keyword evidence="13" id="KW-1185">Reference proteome</keyword>
<dbReference type="AlphaFoldDB" id="H0E568"/>
<evidence type="ECO:0000256" key="8">
    <source>
        <dbReference type="RuleBase" id="RU003993"/>
    </source>
</evidence>
<dbReference type="SUPFAM" id="SSF51306">
    <property type="entry name" value="LexA/Signal peptidase"/>
    <property type="match status" value="1"/>
</dbReference>
<evidence type="ECO:0000256" key="1">
    <source>
        <dbReference type="ARBA" id="ARBA00000677"/>
    </source>
</evidence>
<feature type="active site" evidence="7">
    <location>
        <position position="68"/>
    </location>
</feature>
<evidence type="ECO:0000256" key="7">
    <source>
        <dbReference type="PIRSR" id="PIRSR600223-1"/>
    </source>
</evidence>
<dbReference type="GO" id="GO:0006465">
    <property type="term" value="P:signal peptide processing"/>
    <property type="evidence" value="ECO:0007669"/>
    <property type="project" value="InterPro"/>
</dbReference>
<comment type="subcellular location">
    <subcellularLocation>
        <location evidence="2">Cell membrane</location>
        <topology evidence="2">Single-pass type II membrane protein</topology>
    </subcellularLocation>
    <subcellularLocation>
        <location evidence="9">Membrane</location>
        <topology evidence="9">Single-pass type II membrane protein</topology>
    </subcellularLocation>
</comment>
<evidence type="ECO:0000256" key="2">
    <source>
        <dbReference type="ARBA" id="ARBA00004401"/>
    </source>
</evidence>
<protein>
    <recommendedName>
        <fullName evidence="4 8">Signal peptidase I</fullName>
        <ecNumber evidence="4 8">3.4.21.89</ecNumber>
    </recommendedName>
</protein>
<comment type="catalytic activity">
    <reaction evidence="1 8">
        <text>Cleavage of hydrophobic, N-terminal signal or leader sequences from secreted and periplasmic proteins.</text>
        <dbReference type="EC" id="3.4.21.89"/>
    </reaction>
</comment>
<gene>
    <name evidence="12" type="ORF">PAI11_19570</name>
</gene>